<proteinExistence type="predicted"/>
<dbReference type="EMBL" id="GG693865">
    <property type="protein sequence ID" value="EES53331.1"/>
    <property type="molecule type" value="Genomic_DNA"/>
</dbReference>
<dbReference type="AlphaFoldDB" id="C6HVN4"/>
<name>C6HVN4_9BACT</name>
<protein>
    <submittedName>
        <fullName evidence="2">Uncharacterized protein</fullName>
    </submittedName>
</protein>
<gene>
    <name evidence="2" type="ORF">UBAL3_79520052</name>
</gene>
<keyword evidence="1" id="KW-0812">Transmembrane</keyword>
<evidence type="ECO:0000256" key="1">
    <source>
        <dbReference type="SAM" id="Phobius"/>
    </source>
</evidence>
<keyword evidence="3" id="KW-1185">Reference proteome</keyword>
<organism evidence="2 3">
    <name type="scientific">Leptospirillum ferrodiazotrophum</name>
    <dbReference type="NCBI Taxonomy" id="412449"/>
    <lineage>
        <taxon>Bacteria</taxon>
        <taxon>Pseudomonadati</taxon>
        <taxon>Nitrospirota</taxon>
        <taxon>Nitrospiria</taxon>
        <taxon>Nitrospirales</taxon>
        <taxon>Nitrospiraceae</taxon>
        <taxon>Leptospirillum</taxon>
    </lineage>
</organism>
<evidence type="ECO:0000313" key="2">
    <source>
        <dbReference type="EMBL" id="EES53331.1"/>
    </source>
</evidence>
<feature type="transmembrane region" description="Helical" evidence="1">
    <location>
        <begin position="34"/>
        <end position="54"/>
    </location>
</feature>
<feature type="transmembrane region" description="Helical" evidence="1">
    <location>
        <begin position="66"/>
        <end position="94"/>
    </location>
</feature>
<keyword evidence="1" id="KW-0472">Membrane</keyword>
<evidence type="ECO:0000313" key="3">
    <source>
        <dbReference type="Proteomes" id="UP000009374"/>
    </source>
</evidence>
<sequence>MAKSLEKRLFLKIVMPVLVLIVISWVLYTVKDPLMKGAATVALMFFLAFSFFILRKQWQEKEDFKVPTWLFVTLITVLILFLTGVGVLPIVTMFTKPPSSYP</sequence>
<feature type="transmembrane region" description="Helical" evidence="1">
    <location>
        <begin position="9"/>
        <end position="28"/>
    </location>
</feature>
<reference evidence="2 3" key="1">
    <citation type="journal article" date="2009" name="Appl. Environ. Microbiol.">
        <title>Community genomic and proteomic analyses of chemoautotrophic iron-oxidizing "Leptospirillum rubarum" (Group II) and "Leptospirillum ferrodiazotrophum" (Group III) bacteria in acid mine drainage biofilms.</title>
        <authorList>
            <person name="Goltsman D.S."/>
            <person name="Denef V.J."/>
            <person name="Singer S.W."/>
            <person name="VerBerkmoes N.C."/>
            <person name="Lefsrud M."/>
            <person name="Mueller R.S."/>
            <person name="Dick G.J."/>
            <person name="Sun C.L."/>
            <person name="Wheeler K.E."/>
            <person name="Zemla A."/>
            <person name="Baker B.J."/>
            <person name="Hauser L."/>
            <person name="Land M."/>
            <person name="Shah M.B."/>
            <person name="Thelen M.P."/>
            <person name="Hettich R.L."/>
            <person name="Banfield J.F."/>
        </authorList>
    </citation>
    <scope>NUCLEOTIDE SEQUENCE [LARGE SCALE GENOMIC DNA]</scope>
</reference>
<dbReference type="Proteomes" id="UP000009374">
    <property type="component" value="Unassembled WGS sequence"/>
</dbReference>
<keyword evidence="1" id="KW-1133">Transmembrane helix</keyword>
<accession>C6HVN4</accession>